<evidence type="ECO:0000256" key="3">
    <source>
        <dbReference type="ARBA" id="ARBA00022801"/>
    </source>
</evidence>
<evidence type="ECO:0000256" key="4">
    <source>
        <dbReference type="ARBA" id="ARBA00022898"/>
    </source>
</evidence>
<evidence type="ECO:0000256" key="5">
    <source>
        <dbReference type="HAMAP-Rule" id="MF_03017"/>
    </source>
</evidence>
<evidence type="ECO:0000256" key="1">
    <source>
        <dbReference type="ARBA" id="ARBA00022490"/>
    </source>
</evidence>
<evidence type="ECO:0000313" key="8">
    <source>
        <dbReference type="Proteomes" id="UP000191285"/>
    </source>
</evidence>
<feature type="binding site" evidence="5">
    <location>
        <position position="148"/>
    </location>
    <ligand>
        <name>pyridoxal 5'-phosphate</name>
        <dbReference type="ChEBI" id="CHEBI:597326"/>
    </ligand>
</feature>
<dbReference type="NCBIfam" id="TIGR01814">
    <property type="entry name" value="kynureninase"/>
    <property type="match status" value="1"/>
</dbReference>
<dbReference type="PANTHER" id="PTHR14084">
    <property type="entry name" value="KYNURENINASE"/>
    <property type="match status" value="1"/>
</dbReference>
<dbReference type="SUPFAM" id="SSF53383">
    <property type="entry name" value="PLP-dependent transferases"/>
    <property type="match status" value="1"/>
</dbReference>
<evidence type="ECO:0000256" key="2">
    <source>
        <dbReference type="ARBA" id="ARBA00022642"/>
    </source>
</evidence>
<dbReference type="EMBL" id="MLKD01000001">
    <property type="protein sequence ID" value="OQE32143.1"/>
    <property type="molecule type" value="Genomic_DNA"/>
</dbReference>
<comment type="similarity">
    <text evidence="5 6">Belongs to the kynureninase family.</text>
</comment>
<dbReference type="GO" id="GO:0097053">
    <property type="term" value="P:L-kynurenine catabolic process"/>
    <property type="evidence" value="ECO:0007669"/>
    <property type="project" value="UniProtKB-UniRule"/>
</dbReference>
<comment type="function">
    <text evidence="5 6">Catalyzes the cleavage of L-kynurenine (L-Kyn) and L-3-hydroxykynurenine (L-3OHKyn) into anthranilic acid (AA) and 3-hydroxyanthranilic acid (3-OHAA), respectively.</text>
</comment>
<comment type="pathway">
    <text evidence="5 6">Cofactor biosynthesis; NAD(+) biosynthesis; quinolinate from L-kynurenine: step 2/3.</text>
</comment>
<dbReference type="InterPro" id="IPR015424">
    <property type="entry name" value="PyrdxlP-dep_Trfase"/>
</dbReference>
<feature type="binding site" evidence="5">
    <location>
        <position position="326"/>
    </location>
    <ligand>
        <name>pyridoxal 5'-phosphate</name>
        <dbReference type="ChEBI" id="CHEBI:597326"/>
    </ligand>
</feature>
<dbReference type="OrthoDB" id="5978656at2759"/>
<protein>
    <recommendedName>
        <fullName evidence="5 6">Kynureninase</fullName>
        <ecNumber evidence="5 6">3.7.1.3</ecNumber>
    </recommendedName>
    <alternativeName>
        <fullName evidence="5">Biosynthesis of nicotinic acid protein 5</fullName>
    </alternativeName>
    <alternativeName>
        <fullName evidence="5">L-kynurenine hydrolase</fullName>
    </alternativeName>
</protein>
<keyword evidence="4 5" id="KW-0663">Pyridoxal phosphate</keyword>
<feature type="binding site" evidence="5">
    <location>
        <position position="147"/>
    </location>
    <ligand>
        <name>pyridoxal 5'-phosphate</name>
        <dbReference type="ChEBI" id="CHEBI:597326"/>
    </ligand>
</feature>
<dbReference type="Gene3D" id="3.90.1150.10">
    <property type="entry name" value="Aspartate Aminotransferase, domain 1"/>
    <property type="match status" value="1"/>
</dbReference>
<keyword evidence="2 5" id="KW-0662">Pyridine nucleotide biosynthesis</keyword>
<organism evidence="7 8">
    <name type="scientific">Penicillium steckii</name>
    <dbReference type="NCBI Taxonomy" id="303698"/>
    <lineage>
        <taxon>Eukaryota</taxon>
        <taxon>Fungi</taxon>
        <taxon>Dikarya</taxon>
        <taxon>Ascomycota</taxon>
        <taxon>Pezizomycotina</taxon>
        <taxon>Eurotiomycetes</taxon>
        <taxon>Eurotiomycetidae</taxon>
        <taxon>Eurotiales</taxon>
        <taxon>Aspergillaceae</taxon>
        <taxon>Penicillium</taxon>
    </lineage>
</organism>
<dbReference type="STRING" id="303698.A0A1V6U2T3"/>
<feature type="binding site" evidence="5">
    <location>
        <position position="261"/>
    </location>
    <ligand>
        <name>pyridoxal 5'-phosphate</name>
        <dbReference type="ChEBI" id="CHEBI:597326"/>
    </ligand>
</feature>
<feature type="binding site" evidence="5">
    <location>
        <position position="286"/>
    </location>
    <ligand>
        <name>pyridoxal 5'-phosphate</name>
        <dbReference type="ChEBI" id="CHEBI:597326"/>
    </ligand>
</feature>
<dbReference type="PIRSF" id="PIRSF038800">
    <property type="entry name" value="KYNU"/>
    <property type="match status" value="1"/>
</dbReference>
<keyword evidence="3 5" id="KW-0378">Hydrolase</keyword>
<comment type="subcellular location">
    <subcellularLocation>
        <location evidence="5 6">Cytoplasm</location>
    </subcellularLocation>
</comment>
<gene>
    <name evidence="5" type="primary">BNA5</name>
    <name evidence="7" type="ORF">PENSTE_c001G10322</name>
</gene>
<dbReference type="PANTHER" id="PTHR14084:SF0">
    <property type="entry name" value="KYNURENINASE"/>
    <property type="match status" value="1"/>
</dbReference>
<dbReference type="Proteomes" id="UP000191285">
    <property type="component" value="Unassembled WGS sequence"/>
</dbReference>
<comment type="subunit">
    <text evidence="5 6">Homodimer.</text>
</comment>
<reference evidence="8" key="1">
    <citation type="journal article" date="2017" name="Nat. Microbiol.">
        <title>Global analysis of biosynthetic gene clusters reveals vast potential of secondary metabolite production in Penicillium species.</title>
        <authorList>
            <person name="Nielsen J.C."/>
            <person name="Grijseels S."/>
            <person name="Prigent S."/>
            <person name="Ji B."/>
            <person name="Dainat J."/>
            <person name="Nielsen K.F."/>
            <person name="Frisvad J.C."/>
            <person name="Workman M."/>
            <person name="Nielsen J."/>
        </authorList>
    </citation>
    <scope>NUCLEOTIDE SEQUENCE [LARGE SCALE GENOMIC DNA]</scope>
    <source>
        <strain evidence="8">IBT 24891</strain>
    </source>
</reference>
<comment type="catalytic activity">
    <reaction evidence="6">
        <text>3-hydroxy-L-kynurenine + H2O = 3-hydroxyanthranilate + L-alanine + H(+)</text>
        <dbReference type="Rhea" id="RHEA:25143"/>
        <dbReference type="ChEBI" id="CHEBI:15377"/>
        <dbReference type="ChEBI" id="CHEBI:15378"/>
        <dbReference type="ChEBI" id="CHEBI:36559"/>
        <dbReference type="ChEBI" id="CHEBI:57972"/>
        <dbReference type="ChEBI" id="CHEBI:58125"/>
        <dbReference type="EC" id="3.7.1.3"/>
    </reaction>
</comment>
<name>A0A1V6U2T3_9EURO</name>
<dbReference type="GO" id="GO:0043420">
    <property type="term" value="P:anthranilate metabolic process"/>
    <property type="evidence" value="ECO:0007669"/>
    <property type="project" value="UniProtKB-UniRule"/>
</dbReference>
<feature type="modified residue" description="N6-(pyridoxal phosphate)lysine" evidence="5">
    <location>
        <position position="287"/>
    </location>
</feature>
<comment type="catalytic activity">
    <reaction evidence="5 6">
        <text>L-kynurenine + H2O = anthranilate + L-alanine + H(+)</text>
        <dbReference type="Rhea" id="RHEA:16813"/>
        <dbReference type="ChEBI" id="CHEBI:15377"/>
        <dbReference type="ChEBI" id="CHEBI:15378"/>
        <dbReference type="ChEBI" id="CHEBI:16567"/>
        <dbReference type="ChEBI" id="CHEBI:57959"/>
        <dbReference type="ChEBI" id="CHEBI:57972"/>
        <dbReference type="EC" id="3.7.1.3"/>
    </reaction>
</comment>
<sequence>MESQNRLNDIKNGSPLSYRDDINAYDIEYAQNLDAQDPLRNFRDEFIIPSQNDLKRKNLAIEQGQDESSDSRCIYFCGNSLGVQPKQTRRYIEQYLRTWATKGVTGHFVPHEDELLPPFVDVDTAGAKLMAPVVGALQSEVAVMGTLTANLHLLMASFYRPTNEKYKIILEGKAFPSDHYAIESQIRHHNFKTEDAMVLIEPENPDRPILTTEQILRIIDENASSTALILLSGIQFYTGQYFDIERITAHAHSKGILIGWDCAHAAGNVDLRLHDWDVDFAAWCTYKYINSGPGGMAALFVHERHGRVDEKQPDSDEMFRPRFSGWWGGDLKTRFNMENKFIPQPGAAGFQLSNPSVLDMNAVIASLEIFNRATMDEIRKKSLKITGYLEYLLLTSPLGGTHEEKPFALITPSNPDERGAQLSLRLKPGLLDKVLHHLEENSVVIDERKPDVIRVAPAPLYNTYAEVWHFCQIFLEACRKAVQGQ</sequence>
<dbReference type="GO" id="GO:0019441">
    <property type="term" value="P:L-tryptophan catabolic process to kynurenine"/>
    <property type="evidence" value="ECO:0007669"/>
    <property type="project" value="TreeGrafter"/>
</dbReference>
<feature type="binding site" evidence="5">
    <location>
        <position position="354"/>
    </location>
    <ligand>
        <name>pyridoxal 5'-phosphate</name>
        <dbReference type="ChEBI" id="CHEBI:597326"/>
    </ligand>
</feature>
<dbReference type="UniPathway" id="UPA00253">
    <property type="reaction ID" value="UER00329"/>
</dbReference>
<comment type="pathway">
    <text evidence="5 6">Amino-acid degradation; L-kynurenine degradation; L-alanine and anthranilate from L-kynurenine: step 1/1.</text>
</comment>
<dbReference type="InterPro" id="IPR015422">
    <property type="entry name" value="PyrdxlP-dep_Trfase_small"/>
</dbReference>
<dbReference type="GO" id="GO:0030429">
    <property type="term" value="F:kynureninase activity"/>
    <property type="evidence" value="ECO:0007669"/>
    <property type="project" value="UniProtKB-UniRule"/>
</dbReference>
<dbReference type="EC" id="3.7.1.3" evidence="5 6"/>
<dbReference type="Pfam" id="PF22580">
    <property type="entry name" value="KYNU_C"/>
    <property type="match status" value="1"/>
</dbReference>
<dbReference type="GO" id="GO:0030170">
    <property type="term" value="F:pyridoxal phosphate binding"/>
    <property type="evidence" value="ECO:0007669"/>
    <property type="project" value="UniProtKB-UniRule"/>
</dbReference>
<dbReference type="Gene3D" id="3.40.640.10">
    <property type="entry name" value="Type I PLP-dependent aspartate aminotransferase-like (Major domain)"/>
    <property type="match status" value="1"/>
</dbReference>
<dbReference type="InterPro" id="IPR010111">
    <property type="entry name" value="Kynureninase"/>
</dbReference>
<dbReference type="AlphaFoldDB" id="A0A1V6U2T3"/>
<dbReference type="UniPathway" id="UPA00334">
    <property type="reaction ID" value="UER00455"/>
</dbReference>
<evidence type="ECO:0000256" key="6">
    <source>
        <dbReference type="PIRNR" id="PIRNR038800"/>
    </source>
</evidence>
<feature type="binding site" evidence="5">
    <location>
        <begin position="175"/>
        <end position="178"/>
    </location>
    <ligand>
        <name>pyridoxal 5'-phosphate</name>
        <dbReference type="ChEBI" id="CHEBI:597326"/>
    </ligand>
</feature>
<proteinExistence type="inferred from homology"/>
<dbReference type="HAMAP" id="MF_01970">
    <property type="entry name" value="Kynureninase"/>
    <property type="match status" value="1"/>
</dbReference>
<dbReference type="InterPro" id="IPR015421">
    <property type="entry name" value="PyrdxlP-dep_Trfase_major"/>
</dbReference>
<keyword evidence="1 5" id="KW-0963">Cytoplasm</keyword>
<evidence type="ECO:0000313" key="7">
    <source>
        <dbReference type="EMBL" id="OQE32143.1"/>
    </source>
</evidence>
<dbReference type="GO" id="GO:0034354">
    <property type="term" value="P:'de novo' NAD+ biosynthetic process from L-tryptophan"/>
    <property type="evidence" value="ECO:0007669"/>
    <property type="project" value="UniProtKB-UniRule"/>
</dbReference>
<dbReference type="GO" id="GO:0019805">
    <property type="term" value="P:quinolinate biosynthetic process"/>
    <property type="evidence" value="ECO:0007669"/>
    <property type="project" value="UniProtKB-UniRule"/>
</dbReference>
<keyword evidence="8" id="KW-1185">Reference proteome</keyword>
<feature type="binding site" evidence="5">
    <location>
        <position position="264"/>
    </location>
    <ligand>
        <name>pyridoxal 5'-phosphate</name>
        <dbReference type="ChEBI" id="CHEBI:597326"/>
    </ligand>
</feature>
<accession>A0A1V6U2T3</accession>
<feature type="binding site" evidence="5">
    <location>
        <position position="232"/>
    </location>
    <ligand>
        <name>pyridoxal 5'-phosphate</name>
        <dbReference type="ChEBI" id="CHEBI:597326"/>
    </ligand>
</feature>
<dbReference type="FunFam" id="3.40.640.10:FF:000031">
    <property type="entry name" value="Kynureninase"/>
    <property type="match status" value="1"/>
</dbReference>
<dbReference type="GO" id="GO:0005737">
    <property type="term" value="C:cytoplasm"/>
    <property type="evidence" value="ECO:0007669"/>
    <property type="project" value="UniProtKB-SubCell"/>
</dbReference>
<comment type="caution">
    <text evidence="7">The sequence shown here is derived from an EMBL/GenBank/DDBJ whole genome shotgun (WGS) entry which is preliminary data.</text>
</comment>
<comment type="cofactor">
    <cofactor evidence="5 6">
        <name>pyridoxal 5'-phosphate</name>
        <dbReference type="ChEBI" id="CHEBI:597326"/>
    </cofactor>
</comment>